<dbReference type="EMBL" id="HG671044">
    <property type="protein sequence ID" value="CDI79576.1"/>
    <property type="molecule type" value="Genomic_DNA"/>
</dbReference>
<feature type="transmembrane region" description="Helical" evidence="2">
    <location>
        <begin position="168"/>
        <end position="186"/>
    </location>
</feature>
<evidence type="ECO:0000313" key="3">
    <source>
        <dbReference type="EMBL" id="CDI79576.1"/>
    </source>
</evidence>
<dbReference type="VEuPathDB" id="ToxoDB:EAH_00011270"/>
<feature type="transmembrane region" description="Helical" evidence="2">
    <location>
        <begin position="118"/>
        <end position="147"/>
    </location>
</feature>
<reference evidence="3" key="1">
    <citation type="submission" date="2013-10" db="EMBL/GenBank/DDBJ databases">
        <title>Genomic analysis of the causative agents of coccidiosis in chickens.</title>
        <authorList>
            <person name="Reid A.J."/>
            <person name="Blake D."/>
            <person name="Billington K."/>
            <person name="Browne H."/>
            <person name="Dunn M."/>
            <person name="Hung S."/>
            <person name="Kawahara F."/>
            <person name="Miranda-Saavedra D."/>
            <person name="Mourier T."/>
            <person name="Nagra H."/>
            <person name="Otto T.D."/>
            <person name="Rawlings N."/>
            <person name="Sanchez A."/>
            <person name="Sanders M."/>
            <person name="Subramaniam C."/>
            <person name="Tay Y."/>
            <person name="Dear P."/>
            <person name="Doerig C."/>
            <person name="Gruber A."/>
            <person name="Parkinson J."/>
            <person name="Shirley M."/>
            <person name="Wan K.L."/>
            <person name="Berriman M."/>
            <person name="Tomley F."/>
            <person name="Pain A."/>
        </authorList>
    </citation>
    <scope>NUCLEOTIDE SEQUENCE</scope>
    <source>
        <strain evidence="3">Houghton</strain>
    </source>
</reference>
<dbReference type="AlphaFoldDB" id="U6GH66"/>
<evidence type="ECO:0000256" key="2">
    <source>
        <dbReference type="SAM" id="Phobius"/>
    </source>
</evidence>
<gene>
    <name evidence="3" type="ORF">EAH_00011270</name>
</gene>
<feature type="transmembrane region" description="Helical" evidence="2">
    <location>
        <begin position="85"/>
        <end position="106"/>
    </location>
</feature>
<evidence type="ECO:0000313" key="4">
    <source>
        <dbReference type="Proteomes" id="UP000018050"/>
    </source>
</evidence>
<keyword evidence="2" id="KW-0472">Membrane</keyword>
<evidence type="ECO:0000256" key="1">
    <source>
        <dbReference type="SAM" id="MobiDB-lite"/>
    </source>
</evidence>
<name>U6GH66_EIMAC</name>
<accession>U6GH66</accession>
<feature type="transmembrane region" description="Helical" evidence="2">
    <location>
        <begin position="206"/>
        <end position="231"/>
    </location>
</feature>
<keyword evidence="4" id="KW-1185">Reference proteome</keyword>
<protein>
    <recommendedName>
        <fullName evidence="5">Transmembrane protein</fullName>
    </recommendedName>
</protein>
<dbReference type="Proteomes" id="UP000018050">
    <property type="component" value="Unassembled WGS sequence"/>
</dbReference>
<keyword evidence="2" id="KW-1133">Transmembrane helix</keyword>
<dbReference type="OrthoDB" id="345875at2759"/>
<feature type="region of interest" description="Disordered" evidence="1">
    <location>
        <begin position="288"/>
        <end position="313"/>
    </location>
</feature>
<proteinExistence type="predicted"/>
<sequence>MASGSTYHAEVPDQEVSGPPLKLFRTETSLGAPRSSDTEKQGPIRPMFVSSPSPGLVRSYSAADPSNDAFTASHELDFDDWMTTVIGTLQLIVSSSVVALGVYLLFTCPEMSEEAPLLFYFVAFSLSAEVALLLLICMLMLAVRVICGAARAEYTSAICGIFHRTMEGAIYFFCVGFGGTLLVLLATGDPEDPRVRYLGRRQMFVWAFVGMEVALCLLYCLQTIPTLYGICKFASHKIYLKLTGRDELEFQRGDVPVAYARLADYDYSLQHMHNPAASSRVYVHPTEATTPQARGGESSRRSDAEEALLNSRV</sequence>
<dbReference type="GeneID" id="25269197"/>
<keyword evidence="2" id="KW-0812">Transmembrane</keyword>
<reference evidence="3" key="2">
    <citation type="submission" date="2013-10" db="EMBL/GenBank/DDBJ databases">
        <authorList>
            <person name="Aslett M."/>
        </authorList>
    </citation>
    <scope>NUCLEOTIDE SEQUENCE</scope>
    <source>
        <strain evidence="3">Houghton</strain>
    </source>
</reference>
<organism evidence="3 4">
    <name type="scientific">Eimeria acervulina</name>
    <name type="common">Coccidian parasite</name>
    <dbReference type="NCBI Taxonomy" id="5801"/>
    <lineage>
        <taxon>Eukaryota</taxon>
        <taxon>Sar</taxon>
        <taxon>Alveolata</taxon>
        <taxon>Apicomplexa</taxon>
        <taxon>Conoidasida</taxon>
        <taxon>Coccidia</taxon>
        <taxon>Eucoccidiorida</taxon>
        <taxon>Eimeriorina</taxon>
        <taxon>Eimeriidae</taxon>
        <taxon>Eimeria</taxon>
    </lineage>
</organism>
<dbReference type="OMA" id="FHRTMEG"/>
<feature type="region of interest" description="Disordered" evidence="1">
    <location>
        <begin position="1"/>
        <end position="52"/>
    </location>
</feature>
<dbReference type="RefSeq" id="XP_013250351.1">
    <property type="nucleotide sequence ID" value="XM_013394897.1"/>
</dbReference>
<evidence type="ECO:0008006" key="5">
    <source>
        <dbReference type="Google" id="ProtNLM"/>
    </source>
</evidence>